<gene>
    <name evidence="1" type="primary">merR</name>
    <name evidence="1" type="ORF">pFP3.21c</name>
</gene>
<name>V9QGC8_9ACTN</name>
<geneLocation type="plasmid" evidence="1">
    <name>pFP3</name>
</geneLocation>
<accession>V9QGC8</accession>
<dbReference type="SUPFAM" id="SSF46955">
    <property type="entry name" value="Putative DNA-binding domain"/>
    <property type="match status" value="1"/>
</dbReference>
<dbReference type="InterPro" id="IPR009061">
    <property type="entry name" value="DNA-bd_dom_put_sf"/>
</dbReference>
<evidence type="ECO:0000313" key="1">
    <source>
        <dbReference type="EMBL" id="AHC28123.1"/>
    </source>
</evidence>
<protein>
    <submittedName>
        <fullName evidence="1">Regulatory protein MerR</fullName>
    </submittedName>
</protein>
<sequence>MRSVHTGCMARLLPAELAALAVGVKPATLRVWRFRGLLVPSGGTDRRPLYSLADLHAAKHADKPRLTKVTCGETIAG</sequence>
<dbReference type="EMBL" id="KF652071">
    <property type="protein sequence ID" value="AHC28123.1"/>
    <property type="molecule type" value="Genomic_DNA"/>
</dbReference>
<keyword evidence="1" id="KW-0614">Plasmid</keyword>
<organism evidence="1">
    <name type="scientific">Streptomyces sp. F2</name>
    <dbReference type="NCBI Taxonomy" id="317660"/>
    <lineage>
        <taxon>Bacteria</taxon>
        <taxon>Bacillati</taxon>
        <taxon>Actinomycetota</taxon>
        <taxon>Actinomycetes</taxon>
        <taxon>Kitasatosporales</taxon>
        <taxon>Streptomycetaceae</taxon>
        <taxon>Streptomyces</taxon>
    </lineage>
</organism>
<dbReference type="AlphaFoldDB" id="V9QGC8"/>
<proteinExistence type="predicted"/>
<reference evidence="1" key="1">
    <citation type="submission" date="2013-09" db="EMBL/GenBank/DDBJ databases">
        <title>Complete nucleotide sequence of Streptomyces linear plasmid pFP3.</title>
        <authorList>
            <person name="Chen Z."/>
            <person name="Fang P."/>
            <person name="Qin Z."/>
        </authorList>
    </citation>
    <scope>NUCLEOTIDE SEQUENCE</scope>
    <source>
        <strain evidence="1">F2</strain>
        <plasmid evidence="1">pFP3</plasmid>
    </source>
</reference>